<dbReference type="HOGENOM" id="CLU_050091_0_0_1"/>
<protein>
    <recommendedName>
        <fullName evidence="5">Ribosome-recycling factor</fullName>
    </recommendedName>
</protein>
<evidence type="ECO:0000256" key="1">
    <source>
        <dbReference type="SAM" id="Phobius"/>
    </source>
</evidence>
<keyword evidence="2" id="KW-0732">Signal</keyword>
<dbReference type="EMBL" id="JH921430">
    <property type="protein sequence ID" value="EKD20105.1"/>
    <property type="molecule type" value="Genomic_DNA"/>
</dbReference>
<dbReference type="OrthoDB" id="2596908at2759"/>
<dbReference type="eggNOG" id="ENOG502S2FQ">
    <property type="taxonomic scope" value="Eukaryota"/>
</dbReference>
<dbReference type="KEGG" id="mbe:MBM_02057"/>
<keyword evidence="1" id="KW-0472">Membrane</keyword>
<dbReference type="OMA" id="SGIAVCY"/>
<evidence type="ECO:0008006" key="5">
    <source>
        <dbReference type="Google" id="ProtNLM"/>
    </source>
</evidence>
<organism evidence="3 4">
    <name type="scientific">Marssonina brunnea f. sp. multigermtubi (strain MB_m1)</name>
    <name type="common">Marssonina leaf spot fungus</name>
    <dbReference type="NCBI Taxonomy" id="1072389"/>
    <lineage>
        <taxon>Eukaryota</taxon>
        <taxon>Fungi</taxon>
        <taxon>Dikarya</taxon>
        <taxon>Ascomycota</taxon>
        <taxon>Pezizomycotina</taxon>
        <taxon>Leotiomycetes</taxon>
        <taxon>Helotiales</taxon>
        <taxon>Drepanopezizaceae</taxon>
        <taxon>Drepanopeziza</taxon>
    </lineage>
</organism>
<dbReference type="AlphaFoldDB" id="K1WR54"/>
<dbReference type="Proteomes" id="UP000006753">
    <property type="component" value="Unassembled WGS sequence"/>
</dbReference>
<proteinExistence type="predicted"/>
<dbReference type="GeneID" id="18757992"/>
<keyword evidence="1" id="KW-0812">Transmembrane</keyword>
<name>K1WR54_MARBU</name>
<keyword evidence="1" id="KW-1133">Transmembrane helix</keyword>
<feature type="signal peptide" evidence="2">
    <location>
        <begin position="1"/>
        <end position="15"/>
    </location>
</feature>
<feature type="chain" id="PRO_5012926461" description="Ribosome-recycling factor" evidence="2">
    <location>
        <begin position="16"/>
        <end position="326"/>
    </location>
</feature>
<gene>
    <name evidence="3" type="ORF">MBM_02057</name>
</gene>
<dbReference type="RefSeq" id="XP_007289946.1">
    <property type="nucleotide sequence ID" value="XM_007289884.1"/>
</dbReference>
<accession>K1WR54</accession>
<evidence type="ECO:0000313" key="3">
    <source>
        <dbReference type="EMBL" id="EKD20105.1"/>
    </source>
</evidence>
<dbReference type="STRING" id="1072389.K1WR54"/>
<keyword evidence="4" id="KW-1185">Reference proteome</keyword>
<sequence>MLSLVSLLLAGQATAGILNIAPGLVGRREVPEEAMRRYVDTIMSSPPLSESAAVTRRQAAATAAGMNVTAWNIETQALCADQLESLKGVATNPSGMAVCYNLPALDNSTGVFMADLRLYMVAQPTGDFTDIASTNVQVGLSYTGATVSALNPSTMTRRDEDANNLISAPRDAVIGKRMMIPVLVQQYAFVGQVNKELLIANNGTVNLQKVLVPTVSLTGKTAAGATVNTSLSSSEATFVNGVFSKVLSPTTSKVIPPIQTLVVASNQPFVVPGLTILIFPIGLIVTGTWTVLFVGTIAYGTAGRIQWRDQFRRRSVLASKADVARF</sequence>
<reference evidence="3 4" key="1">
    <citation type="journal article" date="2012" name="BMC Genomics">
        <title>Sequencing the genome of Marssonina brunnea reveals fungus-poplar co-evolution.</title>
        <authorList>
            <person name="Zhu S."/>
            <person name="Cao Y.-Z."/>
            <person name="Jiang C."/>
            <person name="Tan B.-Y."/>
            <person name="Wang Z."/>
            <person name="Feng S."/>
            <person name="Zhang L."/>
            <person name="Su X.-H."/>
            <person name="Brejova B."/>
            <person name="Vinar T."/>
            <person name="Xu M."/>
            <person name="Wang M.-X."/>
            <person name="Zhang S.-G."/>
            <person name="Huang M.-R."/>
            <person name="Wu R."/>
            <person name="Zhou Y."/>
        </authorList>
    </citation>
    <scope>NUCLEOTIDE SEQUENCE [LARGE SCALE GENOMIC DNA]</scope>
    <source>
        <strain evidence="3 4">MB_m1</strain>
    </source>
</reference>
<evidence type="ECO:0000256" key="2">
    <source>
        <dbReference type="SAM" id="SignalP"/>
    </source>
</evidence>
<feature type="transmembrane region" description="Helical" evidence="1">
    <location>
        <begin position="269"/>
        <end position="302"/>
    </location>
</feature>
<evidence type="ECO:0000313" key="4">
    <source>
        <dbReference type="Proteomes" id="UP000006753"/>
    </source>
</evidence>
<dbReference type="InParanoid" id="K1WR54"/>